<keyword evidence="3" id="KW-1185">Reference proteome</keyword>
<sequence length="125" mass="13980">MSAPGTQASSSQLKCKEHGCGTKTYSTQSNLRRHVRSKHGEPVLMSCGRLLPKHTSNIKRHRDKCKGCCQALVMTSTPEQNEFGRLMSDANIVTESSSLDVSFDNYLEDFNNLSYLSENHDLRSL</sequence>
<dbReference type="InterPro" id="IPR013087">
    <property type="entry name" value="Znf_C2H2_type"/>
</dbReference>
<dbReference type="GeneID" id="85333897"/>
<feature type="domain" description="C2H2-type" evidence="1">
    <location>
        <begin position="13"/>
        <end position="39"/>
    </location>
</feature>
<comment type="caution">
    <text evidence="2">The sequence shown here is derived from an EMBL/GenBank/DDBJ whole genome shotgun (WGS) entry which is preliminary data.</text>
</comment>
<evidence type="ECO:0000313" key="2">
    <source>
        <dbReference type="EMBL" id="KAK1536838.1"/>
    </source>
</evidence>
<dbReference type="Gene3D" id="3.30.160.60">
    <property type="entry name" value="Classic Zinc Finger"/>
    <property type="match status" value="1"/>
</dbReference>
<accession>A0AAI9Z8T6</accession>
<organism evidence="2 3">
    <name type="scientific">Colletotrichum costaricense</name>
    <dbReference type="NCBI Taxonomy" id="1209916"/>
    <lineage>
        <taxon>Eukaryota</taxon>
        <taxon>Fungi</taxon>
        <taxon>Dikarya</taxon>
        <taxon>Ascomycota</taxon>
        <taxon>Pezizomycotina</taxon>
        <taxon>Sordariomycetes</taxon>
        <taxon>Hypocreomycetidae</taxon>
        <taxon>Glomerellales</taxon>
        <taxon>Glomerellaceae</taxon>
        <taxon>Colletotrichum</taxon>
        <taxon>Colletotrichum acutatum species complex</taxon>
    </lineage>
</organism>
<dbReference type="RefSeq" id="XP_060319000.1">
    <property type="nucleotide sequence ID" value="XM_060450350.1"/>
</dbReference>
<dbReference type="Proteomes" id="UP001240678">
    <property type="component" value="Unassembled WGS sequence"/>
</dbReference>
<dbReference type="EMBL" id="MOOE01000002">
    <property type="protein sequence ID" value="KAK1536838.1"/>
    <property type="molecule type" value="Genomic_DNA"/>
</dbReference>
<dbReference type="AlphaFoldDB" id="A0AAI9Z8T6"/>
<gene>
    <name evidence="2" type="ORF">CCOS01_02158</name>
</gene>
<dbReference type="SMART" id="SM00355">
    <property type="entry name" value="ZnF_C2H2"/>
    <property type="match status" value="1"/>
</dbReference>
<proteinExistence type="predicted"/>
<protein>
    <recommendedName>
        <fullName evidence="1">C2H2-type domain-containing protein</fullName>
    </recommendedName>
</protein>
<evidence type="ECO:0000313" key="3">
    <source>
        <dbReference type="Proteomes" id="UP001240678"/>
    </source>
</evidence>
<name>A0AAI9Z8T6_9PEZI</name>
<evidence type="ECO:0000259" key="1">
    <source>
        <dbReference type="SMART" id="SM00355"/>
    </source>
</evidence>
<reference evidence="2 3" key="1">
    <citation type="submission" date="2016-10" db="EMBL/GenBank/DDBJ databases">
        <title>The genome sequence of Colletotrichum fioriniae PJ7.</title>
        <authorList>
            <person name="Baroncelli R."/>
        </authorList>
    </citation>
    <scope>NUCLEOTIDE SEQUENCE [LARGE SCALE GENOMIC DNA]</scope>
    <source>
        <strain evidence="2 3">IMI 309622</strain>
    </source>
</reference>